<reference evidence="7" key="1">
    <citation type="submission" date="2019-08" db="EMBL/GenBank/DDBJ databases">
        <authorList>
            <person name="Kucharzyk K."/>
            <person name="Murdoch R.W."/>
            <person name="Higgins S."/>
            <person name="Loffler F."/>
        </authorList>
    </citation>
    <scope>NUCLEOTIDE SEQUENCE</scope>
</reference>
<keyword evidence="4" id="KW-0408">Iron</keyword>
<proteinExistence type="predicted"/>
<dbReference type="InterPro" id="IPR007197">
    <property type="entry name" value="rSAM"/>
</dbReference>
<evidence type="ECO:0000256" key="4">
    <source>
        <dbReference type="ARBA" id="ARBA00023004"/>
    </source>
</evidence>
<evidence type="ECO:0000256" key="5">
    <source>
        <dbReference type="ARBA" id="ARBA00023014"/>
    </source>
</evidence>
<dbReference type="InterPro" id="IPR058240">
    <property type="entry name" value="rSAM_sf"/>
</dbReference>
<evidence type="ECO:0000313" key="7">
    <source>
        <dbReference type="EMBL" id="MPN37412.1"/>
    </source>
</evidence>
<comment type="caution">
    <text evidence="7">The sequence shown here is derived from an EMBL/GenBank/DDBJ whole genome shotgun (WGS) entry which is preliminary data.</text>
</comment>
<evidence type="ECO:0000256" key="2">
    <source>
        <dbReference type="ARBA" id="ARBA00022691"/>
    </source>
</evidence>
<dbReference type="Gene3D" id="3.20.20.70">
    <property type="entry name" value="Aldolase class I"/>
    <property type="match status" value="1"/>
</dbReference>
<keyword evidence="2" id="KW-0949">S-adenosyl-L-methionine</keyword>
<keyword evidence="3" id="KW-0479">Metal-binding</keyword>
<organism evidence="7">
    <name type="scientific">bioreactor metagenome</name>
    <dbReference type="NCBI Taxonomy" id="1076179"/>
    <lineage>
        <taxon>unclassified sequences</taxon>
        <taxon>metagenomes</taxon>
        <taxon>ecological metagenomes</taxon>
    </lineage>
</organism>
<gene>
    <name evidence="7" type="ORF">SDC9_184929</name>
</gene>
<dbReference type="InterPro" id="IPR051198">
    <property type="entry name" value="BchE-like"/>
</dbReference>
<evidence type="ECO:0000256" key="3">
    <source>
        <dbReference type="ARBA" id="ARBA00022723"/>
    </source>
</evidence>
<dbReference type="SUPFAM" id="SSF102114">
    <property type="entry name" value="Radical SAM enzymes"/>
    <property type="match status" value="1"/>
</dbReference>
<evidence type="ECO:0000256" key="1">
    <source>
        <dbReference type="ARBA" id="ARBA00001966"/>
    </source>
</evidence>
<dbReference type="SMART" id="SM00729">
    <property type="entry name" value="Elp3"/>
    <property type="match status" value="1"/>
</dbReference>
<feature type="domain" description="Elp3/MiaA/NifB-like radical SAM core" evidence="6">
    <location>
        <begin position="1"/>
        <end position="160"/>
    </location>
</feature>
<name>A0A645HG99_9ZZZZ</name>
<dbReference type="PANTHER" id="PTHR43409">
    <property type="entry name" value="ANAEROBIC MAGNESIUM-PROTOPORPHYRIN IX MONOMETHYL ESTER CYCLASE-RELATED"/>
    <property type="match status" value="1"/>
</dbReference>
<dbReference type="PANTHER" id="PTHR43409:SF4">
    <property type="entry name" value="RADICAL SAM SUPERFAMILY PROTEIN"/>
    <property type="match status" value="1"/>
</dbReference>
<dbReference type="GO" id="GO:0003824">
    <property type="term" value="F:catalytic activity"/>
    <property type="evidence" value="ECO:0007669"/>
    <property type="project" value="InterPro"/>
</dbReference>
<dbReference type="EMBL" id="VSSQ01092054">
    <property type="protein sequence ID" value="MPN37412.1"/>
    <property type="molecule type" value="Genomic_DNA"/>
</dbReference>
<evidence type="ECO:0000259" key="6">
    <source>
        <dbReference type="SMART" id="SM00729"/>
    </source>
</evidence>
<dbReference type="CDD" id="cd01335">
    <property type="entry name" value="Radical_SAM"/>
    <property type="match status" value="1"/>
</dbReference>
<accession>A0A645HG99</accession>
<dbReference type="AlphaFoldDB" id="A0A645HG99"/>
<dbReference type="GO" id="GO:0046872">
    <property type="term" value="F:metal ion binding"/>
    <property type="evidence" value="ECO:0007669"/>
    <property type="project" value="UniProtKB-KW"/>
</dbReference>
<dbReference type="InterPro" id="IPR006638">
    <property type="entry name" value="Elp3/MiaA/NifB-like_rSAM"/>
</dbReference>
<keyword evidence="5" id="KW-0411">Iron-sulfur</keyword>
<dbReference type="GO" id="GO:0051536">
    <property type="term" value="F:iron-sulfur cluster binding"/>
    <property type="evidence" value="ECO:0007669"/>
    <property type="project" value="UniProtKB-KW"/>
</dbReference>
<protein>
    <recommendedName>
        <fullName evidence="6">Elp3/MiaA/NifB-like radical SAM core domain-containing protein</fullName>
    </recommendedName>
</protein>
<sequence length="215" mass="23812">MIVKTKDLLFIIGKIKESFPEVKRISIYAAPKDILGKTPEELKSLKNAGLDMLYIGAESGDDEVLSHVKKGVTRSELIEAGQKAKEAGFVLSITLILGLGGSARVTEHAINSATLISKIKPEYVGLLTLMVEPEVPLYEEIENGSFKLLSPEEILTELELFIKNVDSEGTIFRSNHASNYVPLKGTFNKDKASLIEKIEYAKRNNLYRPEGYRGI</sequence>
<dbReference type="InterPro" id="IPR013785">
    <property type="entry name" value="Aldolase_TIM"/>
</dbReference>
<comment type="cofactor">
    <cofactor evidence="1">
        <name>[4Fe-4S] cluster</name>
        <dbReference type="ChEBI" id="CHEBI:49883"/>
    </cofactor>
</comment>
<dbReference type="Pfam" id="PF04055">
    <property type="entry name" value="Radical_SAM"/>
    <property type="match status" value="1"/>
</dbReference>